<dbReference type="RefSeq" id="WP_116616065.1">
    <property type="nucleotide sequence ID" value="NZ_CAMPWS010000017.1"/>
</dbReference>
<evidence type="ECO:0000259" key="1">
    <source>
        <dbReference type="Pfam" id="PF05697"/>
    </source>
</evidence>
<gene>
    <name evidence="2" type="ORF">C7379_10521</name>
</gene>
<dbReference type="InterPro" id="IPR036611">
    <property type="entry name" value="Trigger_fac_ribosome-bd_sf"/>
</dbReference>
<dbReference type="GO" id="GO:0043335">
    <property type="term" value="P:protein unfolding"/>
    <property type="evidence" value="ECO:0007669"/>
    <property type="project" value="TreeGrafter"/>
</dbReference>
<dbReference type="Gene3D" id="3.30.70.1050">
    <property type="entry name" value="Trigger factor ribosome-binding domain"/>
    <property type="match status" value="1"/>
</dbReference>
<dbReference type="InterPro" id="IPR008881">
    <property type="entry name" value="Trigger_fac_ribosome-bd_bac"/>
</dbReference>
<organism evidence="2 3">
    <name type="scientific">Hallella colorans</name>
    <dbReference type="NCBI Taxonomy" id="1703337"/>
    <lineage>
        <taxon>Bacteria</taxon>
        <taxon>Pseudomonadati</taxon>
        <taxon>Bacteroidota</taxon>
        <taxon>Bacteroidia</taxon>
        <taxon>Bacteroidales</taxon>
        <taxon>Prevotellaceae</taxon>
        <taxon>Hallella</taxon>
    </lineage>
</organism>
<dbReference type="PANTHER" id="PTHR30560">
    <property type="entry name" value="TRIGGER FACTOR CHAPERONE AND PEPTIDYL-PROLYL CIS/TRANS ISOMERASE"/>
    <property type="match status" value="1"/>
</dbReference>
<dbReference type="Gene3D" id="1.10.3120.10">
    <property type="entry name" value="Trigger factor, C-terminal domain"/>
    <property type="match status" value="1"/>
</dbReference>
<comment type="caution">
    <text evidence="2">The sequence shown here is derived from an EMBL/GenBank/DDBJ whole genome shotgun (WGS) entry which is preliminary data.</text>
</comment>
<feature type="domain" description="Trigger factor ribosome-binding bacterial" evidence="1">
    <location>
        <begin position="1"/>
        <end position="146"/>
    </location>
</feature>
<evidence type="ECO:0000313" key="3">
    <source>
        <dbReference type="Proteomes" id="UP000245870"/>
    </source>
</evidence>
<dbReference type="InterPro" id="IPR037041">
    <property type="entry name" value="Trigger_fac_C_sf"/>
</dbReference>
<name>A0A2U0UGX3_9BACT</name>
<dbReference type="OrthoDB" id="9767721at2"/>
<protein>
    <submittedName>
        <fullName evidence="2">Trigger factor</fullName>
    </submittedName>
</protein>
<accession>A0A2U0UGX3</accession>
<dbReference type="GO" id="GO:0051083">
    <property type="term" value="P:'de novo' cotranslational protein folding"/>
    <property type="evidence" value="ECO:0007669"/>
    <property type="project" value="TreeGrafter"/>
</dbReference>
<dbReference type="AlphaFoldDB" id="A0A2U0UGX3"/>
<dbReference type="GO" id="GO:0003755">
    <property type="term" value="F:peptidyl-prolyl cis-trans isomerase activity"/>
    <property type="evidence" value="ECO:0007669"/>
    <property type="project" value="TreeGrafter"/>
</dbReference>
<dbReference type="PANTHER" id="PTHR30560:SF3">
    <property type="entry name" value="TRIGGER FACTOR-LIKE PROTEIN TIG, CHLOROPLASTIC"/>
    <property type="match status" value="1"/>
</dbReference>
<evidence type="ECO:0000313" key="2">
    <source>
        <dbReference type="EMBL" id="PVX56902.1"/>
    </source>
</evidence>
<sequence>MKVSFEAPDKINGLLTITVEEDDYKEDVEKTLKEYRKKANVPGFRPGQVPMGMIKRQFGSAIKMDAVNKLLGNEIEKYISENNIQMLGEPLGSEKQEAQDLEAAPPYTFMFDIAIAPEFKVELTNKDKIDYYDIQVDDELVDKQVKMFAARMGKNVSVEEYQDGDLLKGDMRELDDKGNTKEEGLTVEDAVIMPKYIKVDEQKKIFDGAKKGDIITFNPKKAYPDSITEVAALLKVKKEEAEQYAGDFSYQITNIDRMQDHAVDQELFDQVYGAGNVKDEKDFRAKIADGLKKQLEHESNYKFLLDLRKYVENKVGALTYPDALLKRILKQRNTDKDEAAIEKNYELSLKELSWDLMRSQLAEQLKVKVTDDDVKNAAIETARMQFAQYGMNDVPEMYVEQYAENLLKKEDTRHNFVNRAADVKVVEAVKPVVKLNKKKISLDDFQKMTEE</sequence>
<reference evidence="2 3" key="1">
    <citation type="submission" date="2018-05" db="EMBL/GenBank/DDBJ databases">
        <title>Genomic Encyclopedia of Type Strains, Phase IV (KMG-IV): sequencing the most valuable type-strain genomes for metagenomic binning, comparative biology and taxonomic classification.</title>
        <authorList>
            <person name="Goeker M."/>
        </authorList>
    </citation>
    <scope>NUCLEOTIDE SEQUENCE [LARGE SCALE GENOMIC DNA]</scope>
    <source>
        <strain evidence="2 3">DSM 100333</strain>
    </source>
</reference>
<keyword evidence="3" id="KW-1185">Reference proteome</keyword>
<dbReference type="Pfam" id="PF05697">
    <property type="entry name" value="Trigger_N"/>
    <property type="match status" value="1"/>
</dbReference>
<proteinExistence type="predicted"/>
<dbReference type="InterPro" id="IPR027304">
    <property type="entry name" value="Trigger_fact/SurA_dom_sf"/>
</dbReference>
<dbReference type="Proteomes" id="UP000245870">
    <property type="component" value="Unassembled WGS sequence"/>
</dbReference>
<dbReference type="GO" id="GO:0015031">
    <property type="term" value="P:protein transport"/>
    <property type="evidence" value="ECO:0007669"/>
    <property type="project" value="InterPro"/>
</dbReference>
<dbReference type="GO" id="GO:0044183">
    <property type="term" value="F:protein folding chaperone"/>
    <property type="evidence" value="ECO:0007669"/>
    <property type="project" value="TreeGrafter"/>
</dbReference>
<dbReference type="SUPFAM" id="SSF109998">
    <property type="entry name" value="Triger factor/SurA peptide-binding domain-like"/>
    <property type="match status" value="1"/>
</dbReference>
<dbReference type="InterPro" id="IPR005215">
    <property type="entry name" value="Trig_fac"/>
</dbReference>
<dbReference type="PIRSF" id="PIRSF003095">
    <property type="entry name" value="Trigger_factor"/>
    <property type="match status" value="1"/>
</dbReference>
<dbReference type="EMBL" id="QENY01000005">
    <property type="protein sequence ID" value="PVX56902.1"/>
    <property type="molecule type" value="Genomic_DNA"/>
</dbReference>
<dbReference type="GO" id="GO:0043022">
    <property type="term" value="F:ribosome binding"/>
    <property type="evidence" value="ECO:0007669"/>
    <property type="project" value="TreeGrafter"/>
</dbReference>
<dbReference type="SUPFAM" id="SSF102735">
    <property type="entry name" value="Trigger factor ribosome-binding domain"/>
    <property type="match status" value="1"/>
</dbReference>
<dbReference type="NCBIfam" id="TIGR00115">
    <property type="entry name" value="tig"/>
    <property type="match status" value="1"/>
</dbReference>